<evidence type="ECO:0000313" key="9">
    <source>
        <dbReference type="Proteomes" id="UP000326759"/>
    </source>
</evidence>
<keyword evidence="6" id="KW-0030">Aminoacyl-tRNA synthetase</keyword>
<dbReference type="OrthoDB" id="439710at2759"/>
<accession>A0A5N5TAS2</accession>
<dbReference type="EMBL" id="SEYY01004477">
    <property type="protein sequence ID" value="KAB7503763.1"/>
    <property type="molecule type" value="Genomic_DNA"/>
</dbReference>
<dbReference type="InterPro" id="IPR004524">
    <property type="entry name" value="Asp-tRNA-ligase_1"/>
</dbReference>
<evidence type="ECO:0000256" key="1">
    <source>
        <dbReference type="ARBA" id="ARBA00006303"/>
    </source>
</evidence>
<dbReference type="NCBIfam" id="TIGR00459">
    <property type="entry name" value="aspS_bact"/>
    <property type="match status" value="1"/>
</dbReference>
<dbReference type="PANTHER" id="PTHR22594:SF5">
    <property type="entry name" value="ASPARTATE--TRNA LIGASE, MITOCHONDRIAL"/>
    <property type="match status" value="1"/>
</dbReference>
<reference evidence="8 9" key="1">
    <citation type="journal article" date="2019" name="PLoS Biol.">
        <title>Sex chromosomes control vertical transmission of feminizing Wolbachia symbionts in an isopod.</title>
        <authorList>
            <person name="Becking T."/>
            <person name="Chebbi M.A."/>
            <person name="Giraud I."/>
            <person name="Moumen B."/>
            <person name="Laverre T."/>
            <person name="Caubet Y."/>
            <person name="Peccoud J."/>
            <person name="Gilbert C."/>
            <person name="Cordaux R."/>
        </authorList>
    </citation>
    <scope>NUCLEOTIDE SEQUENCE [LARGE SCALE GENOMIC DNA]</scope>
    <source>
        <strain evidence="8">ANa2</strain>
        <tissue evidence="8">Whole body excluding digestive tract and cuticle</tissue>
    </source>
</reference>
<dbReference type="SUPFAM" id="SSF55681">
    <property type="entry name" value="Class II aaRS and biotin synthetases"/>
    <property type="match status" value="1"/>
</dbReference>
<dbReference type="SUPFAM" id="SSF55261">
    <property type="entry name" value="GAD domain-like"/>
    <property type="match status" value="1"/>
</dbReference>
<name>A0A5N5TAS2_9CRUS</name>
<dbReference type="GO" id="GO:0006422">
    <property type="term" value="P:aspartyl-tRNA aminoacylation"/>
    <property type="evidence" value="ECO:0007669"/>
    <property type="project" value="TreeGrafter"/>
</dbReference>
<proteinExistence type="inferred from homology"/>
<dbReference type="InterPro" id="IPR045864">
    <property type="entry name" value="aa-tRNA-synth_II/BPL/LPL"/>
</dbReference>
<keyword evidence="9" id="KW-1185">Reference proteome</keyword>
<evidence type="ECO:0000256" key="4">
    <source>
        <dbReference type="ARBA" id="ARBA00022840"/>
    </source>
</evidence>
<dbReference type="Pfam" id="PF01336">
    <property type="entry name" value="tRNA_anti-codon"/>
    <property type="match status" value="1"/>
</dbReference>
<dbReference type="AlphaFoldDB" id="A0A5N5TAS2"/>
<keyword evidence="5" id="KW-0648">Protein biosynthesis</keyword>
<feature type="domain" description="Aminoacyl-transfer RNA synthetases class-II family profile" evidence="7">
    <location>
        <begin position="208"/>
        <end position="323"/>
    </location>
</feature>
<sequence length="569" mass="65454">MAVMLNKRDLTSFRFDWSMKMRTIIRVVEYLSLYRSRIYKSQLTYNVKLQKHLNIIPLLIQTGNYGTLIEKGIKNSTCGELSLVDVGTQVKLRGFLQYQRHGMFCVLRDAFGITQVIVNNDELTAKLDKITFESYVEVIGEVLERPEGQTNTAMKTGEIEVLAQELNVVNKARKDIPFLIRNHNMPSESLALKYRYLDLRHPHLQDNLRFRSKVGKQIRDYLQDVENFTEITTPTLSINTPGGAHEFVVPTQFEKKFFSLTQSPQIYKQLAVIGGFEKYFQFAICYRDESGRPDRQAEFMQLDLEMSNANFPEIQTLMESLIKYSWPKELNPLKTPFPIMRYDEAMENYGSDKPDLRFSFKISDVTDIASQSDWTPIRSALQGNMVVAKAFVMTGGGEYIKKSHQKSWEEIAKKEIGLPGVSLLKVQNKNILKPMTGKAFSEKLSQLFVNHLEAKEGDVIVMSVGHKSKVLKLLGKLRLAAAEVLENNKIFVRDKEEFNFLWVTDFPLFEMDETTEKLITCHHPFTAPKPDHIQKLYENPLEVLSQHYDLVLNGCEIAGGSIRIYEEKI</sequence>
<dbReference type="GO" id="GO:0005524">
    <property type="term" value="F:ATP binding"/>
    <property type="evidence" value="ECO:0007669"/>
    <property type="project" value="UniProtKB-KW"/>
</dbReference>
<protein>
    <submittedName>
        <fullName evidence="8">Aspartate--tRNA ligase, mitochondrial</fullName>
    </submittedName>
</protein>
<keyword evidence="3" id="KW-0547">Nucleotide-binding</keyword>
<dbReference type="SUPFAM" id="SSF50249">
    <property type="entry name" value="Nucleic acid-binding proteins"/>
    <property type="match status" value="1"/>
</dbReference>
<dbReference type="GO" id="GO:0003676">
    <property type="term" value="F:nucleic acid binding"/>
    <property type="evidence" value="ECO:0007669"/>
    <property type="project" value="InterPro"/>
</dbReference>
<dbReference type="PROSITE" id="PS50862">
    <property type="entry name" value="AA_TRNA_LIGASE_II"/>
    <property type="match status" value="1"/>
</dbReference>
<dbReference type="Gene3D" id="3.30.930.10">
    <property type="entry name" value="Bira Bifunctional Protein, Domain 2"/>
    <property type="match status" value="1"/>
</dbReference>
<dbReference type="InterPro" id="IPR006195">
    <property type="entry name" value="aa-tRNA-synth_II"/>
</dbReference>
<gene>
    <name evidence="8" type="primary">DARS2</name>
    <name evidence="8" type="ORF">Anas_10217</name>
</gene>
<evidence type="ECO:0000256" key="2">
    <source>
        <dbReference type="ARBA" id="ARBA00022598"/>
    </source>
</evidence>
<evidence type="ECO:0000256" key="3">
    <source>
        <dbReference type="ARBA" id="ARBA00022741"/>
    </source>
</evidence>
<dbReference type="InterPro" id="IPR004115">
    <property type="entry name" value="GAD-like_sf"/>
</dbReference>
<organism evidence="8 9">
    <name type="scientific">Armadillidium nasatum</name>
    <dbReference type="NCBI Taxonomy" id="96803"/>
    <lineage>
        <taxon>Eukaryota</taxon>
        <taxon>Metazoa</taxon>
        <taxon>Ecdysozoa</taxon>
        <taxon>Arthropoda</taxon>
        <taxon>Crustacea</taxon>
        <taxon>Multicrustacea</taxon>
        <taxon>Malacostraca</taxon>
        <taxon>Eumalacostraca</taxon>
        <taxon>Peracarida</taxon>
        <taxon>Isopoda</taxon>
        <taxon>Oniscidea</taxon>
        <taxon>Crinocheta</taxon>
        <taxon>Armadillidiidae</taxon>
        <taxon>Armadillidium</taxon>
    </lineage>
</organism>
<comment type="caution">
    <text evidence="8">The sequence shown here is derived from an EMBL/GenBank/DDBJ whole genome shotgun (WGS) entry which is preliminary data.</text>
</comment>
<dbReference type="GO" id="GO:0004815">
    <property type="term" value="F:aspartate-tRNA ligase activity"/>
    <property type="evidence" value="ECO:0007669"/>
    <property type="project" value="TreeGrafter"/>
</dbReference>
<keyword evidence="2 8" id="KW-0436">Ligase</keyword>
<evidence type="ECO:0000256" key="5">
    <source>
        <dbReference type="ARBA" id="ARBA00022917"/>
    </source>
</evidence>
<evidence type="ECO:0000259" key="7">
    <source>
        <dbReference type="PROSITE" id="PS50862"/>
    </source>
</evidence>
<dbReference type="InterPro" id="IPR012340">
    <property type="entry name" value="NA-bd_OB-fold"/>
</dbReference>
<dbReference type="Gene3D" id="3.30.1360.30">
    <property type="entry name" value="GAD-like domain"/>
    <property type="match status" value="1"/>
</dbReference>
<dbReference type="Pfam" id="PF00152">
    <property type="entry name" value="tRNA-synt_2"/>
    <property type="match status" value="1"/>
</dbReference>
<evidence type="ECO:0000256" key="6">
    <source>
        <dbReference type="ARBA" id="ARBA00023146"/>
    </source>
</evidence>
<dbReference type="InterPro" id="IPR002312">
    <property type="entry name" value="Asp/Asn-tRNA-synth_IIb"/>
</dbReference>
<dbReference type="InterPro" id="IPR004364">
    <property type="entry name" value="Aa-tRNA-synt_II"/>
</dbReference>
<evidence type="ECO:0000313" key="8">
    <source>
        <dbReference type="EMBL" id="KAB7503763.1"/>
    </source>
</evidence>
<dbReference type="PANTHER" id="PTHR22594">
    <property type="entry name" value="ASPARTYL/LYSYL-TRNA SYNTHETASE"/>
    <property type="match status" value="1"/>
</dbReference>
<dbReference type="GO" id="GO:0005739">
    <property type="term" value="C:mitochondrion"/>
    <property type="evidence" value="ECO:0007669"/>
    <property type="project" value="TreeGrafter"/>
</dbReference>
<dbReference type="InterPro" id="IPR004365">
    <property type="entry name" value="NA-bd_OB_tRNA"/>
</dbReference>
<comment type="similarity">
    <text evidence="1">Belongs to the class-II aminoacyl-tRNA synthetase family. Type 1 subfamily.</text>
</comment>
<dbReference type="Proteomes" id="UP000326759">
    <property type="component" value="Unassembled WGS sequence"/>
</dbReference>
<dbReference type="NCBIfam" id="NF001750">
    <property type="entry name" value="PRK00476.1"/>
    <property type="match status" value="1"/>
</dbReference>
<dbReference type="CDD" id="cd04317">
    <property type="entry name" value="EcAspRS_like_N"/>
    <property type="match status" value="1"/>
</dbReference>
<dbReference type="InterPro" id="IPR047089">
    <property type="entry name" value="Asp-tRNA-ligase_1_N"/>
</dbReference>
<keyword evidence="4" id="KW-0067">ATP-binding</keyword>
<dbReference type="Gene3D" id="2.40.50.140">
    <property type="entry name" value="Nucleic acid-binding proteins"/>
    <property type="match status" value="1"/>
</dbReference>
<dbReference type="PRINTS" id="PR01042">
    <property type="entry name" value="TRNASYNTHASP"/>
</dbReference>